<keyword evidence="2" id="KW-0540">Nuclease</keyword>
<dbReference type="PANTHER" id="PTHR14859">
    <property type="entry name" value="CALCOFLUOR WHITE HYPERSENSITIVE PROTEIN PRECURSOR"/>
    <property type="match status" value="1"/>
</dbReference>
<keyword evidence="2" id="KW-0378">Hydrolase</keyword>
<protein>
    <submittedName>
        <fullName evidence="2">Endonuclease/exonuclease/phosphatase family protein</fullName>
    </submittedName>
</protein>
<name>A0ABV8Z736_9ACTN</name>
<dbReference type="Proteomes" id="UP001596012">
    <property type="component" value="Unassembled WGS sequence"/>
</dbReference>
<evidence type="ECO:0000313" key="2">
    <source>
        <dbReference type="EMBL" id="MFC4472154.1"/>
    </source>
</evidence>
<accession>A0ABV8Z736</accession>
<dbReference type="EMBL" id="JBHSFG010000109">
    <property type="protein sequence ID" value="MFC4472154.1"/>
    <property type="molecule type" value="Genomic_DNA"/>
</dbReference>
<proteinExistence type="predicted"/>
<dbReference type="Pfam" id="PF03372">
    <property type="entry name" value="Exo_endo_phos"/>
    <property type="match status" value="1"/>
</dbReference>
<comment type="caution">
    <text evidence="2">The sequence shown here is derived from an EMBL/GenBank/DDBJ whole genome shotgun (WGS) entry which is preliminary data.</text>
</comment>
<keyword evidence="3" id="KW-1185">Reference proteome</keyword>
<evidence type="ECO:0000259" key="1">
    <source>
        <dbReference type="Pfam" id="PF03372"/>
    </source>
</evidence>
<dbReference type="InterPro" id="IPR036691">
    <property type="entry name" value="Endo/exonu/phosph_ase_sf"/>
</dbReference>
<dbReference type="InterPro" id="IPR005135">
    <property type="entry name" value="Endo/exonuclease/phosphatase"/>
</dbReference>
<reference evidence="3" key="1">
    <citation type="journal article" date="2019" name="Int. J. Syst. Evol. Microbiol.">
        <title>The Global Catalogue of Microorganisms (GCM) 10K type strain sequencing project: providing services to taxonomists for standard genome sequencing and annotation.</title>
        <authorList>
            <consortium name="The Broad Institute Genomics Platform"/>
            <consortium name="The Broad Institute Genome Sequencing Center for Infectious Disease"/>
            <person name="Wu L."/>
            <person name="Ma J."/>
        </authorList>
    </citation>
    <scope>NUCLEOTIDE SEQUENCE [LARGE SCALE GENOMIC DNA]</scope>
    <source>
        <strain evidence="3">DT43</strain>
    </source>
</reference>
<gene>
    <name evidence="2" type="ORF">ACFPH6_48080</name>
</gene>
<sequence>MRVVTWNVWGRFGPWRDRAPRILATLDELQADIVCLQETWSTSDTSQAEEMAARLGLHAVFARSRMPRQQPTPDAAILGLAVLGRWPVVEYRRHQLPDGADGPPRRGDPTVALAATFAHPAGPLHVVTACPDWQADRGDARLAQTRALAALLADPALDGPLPPILAADLNSRPDTPEFLPLTQVLVDAWAATCPAQPGHTFTTNNAFVGSDEWLADGRIDHILVRSGMPGRPVALQATTLAGTSEPAPSDHYAVVADLDG</sequence>
<dbReference type="GO" id="GO:0004519">
    <property type="term" value="F:endonuclease activity"/>
    <property type="evidence" value="ECO:0007669"/>
    <property type="project" value="UniProtKB-KW"/>
</dbReference>
<dbReference type="InterPro" id="IPR051916">
    <property type="entry name" value="GPI-anchor_lipid_remodeler"/>
</dbReference>
<dbReference type="SUPFAM" id="SSF56219">
    <property type="entry name" value="DNase I-like"/>
    <property type="match status" value="1"/>
</dbReference>
<keyword evidence="2" id="KW-0255">Endonuclease</keyword>
<dbReference type="PANTHER" id="PTHR14859:SF15">
    <property type="entry name" value="ENDONUCLEASE_EXONUCLEASE_PHOSPHATASE DOMAIN-CONTAINING PROTEIN"/>
    <property type="match status" value="1"/>
</dbReference>
<dbReference type="RefSeq" id="WP_386355457.1">
    <property type="nucleotide sequence ID" value="NZ_JBHSFG010000109.1"/>
</dbReference>
<dbReference type="Gene3D" id="3.60.10.10">
    <property type="entry name" value="Endonuclease/exonuclease/phosphatase"/>
    <property type="match status" value="1"/>
</dbReference>
<feature type="domain" description="Endonuclease/exonuclease/phosphatase" evidence="1">
    <location>
        <begin position="4"/>
        <end position="251"/>
    </location>
</feature>
<evidence type="ECO:0000313" key="3">
    <source>
        <dbReference type="Proteomes" id="UP001596012"/>
    </source>
</evidence>
<organism evidence="2 3">
    <name type="scientific">Streptomyces xiangluensis</name>
    <dbReference type="NCBI Taxonomy" id="2665720"/>
    <lineage>
        <taxon>Bacteria</taxon>
        <taxon>Bacillati</taxon>
        <taxon>Actinomycetota</taxon>
        <taxon>Actinomycetes</taxon>
        <taxon>Kitasatosporales</taxon>
        <taxon>Streptomycetaceae</taxon>
        <taxon>Streptomyces</taxon>
    </lineage>
</organism>